<dbReference type="InterPro" id="IPR000836">
    <property type="entry name" value="PRTase_dom"/>
</dbReference>
<keyword evidence="9" id="KW-1185">Reference proteome</keyword>
<reference evidence="6 9" key="2">
    <citation type="submission" date="2017-02" db="EMBL/GenBank/DDBJ databases">
        <title>Complete genome sequence of Brachyspira hampsonii genomovar I strain NSH-16 (ATCC BAA-2463).</title>
        <authorList>
            <person name="Mirajkar N.S."/>
            <person name="Gebhart C.J."/>
        </authorList>
    </citation>
    <scope>NUCLEOTIDE SEQUENCE [LARGE SCALE GENOMIC DNA]</scope>
    <source>
        <strain evidence="6 9">NSH-16</strain>
    </source>
</reference>
<feature type="short sequence motif" description="PRPP-binding" evidence="4">
    <location>
        <begin position="95"/>
        <end position="107"/>
    </location>
</feature>
<dbReference type="InterPro" id="IPR023050">
    <property type="entry name" value="PyrR"/>
</dbReference>
<comment type="function">
    <text evidence="4">Regulates the transcription of the pyrimidine nucleotide (pyr) operon in response to exogenous pyrimidines.</text>
</comment>
<dbReference type="OrthoDB" id="199120at2"/>
<evidence type="ECO:0000313" key="8">
    <source>
        <dbReference type="Proteomes" id="UP000095247"/>
    </source>
</evidence>
<evidence type="ECO:0000313" key="9">
    <source>
        <dbReference type="Proteomes" id="UP000264880"/>
    </source>
</evidence>
<dbReference type="Pfam" id="PF00156">
    <property type="entry name" value="Pribosyltran"/>
    <property type="match status" value="1"/>
</dbReference>
<evidence type="ECO:0000259" key="5">
    <source>
        <dbReference type="Pfam" id="PF00156"/>
    </source>
</evidence>
<feature type="domain" description="Phosphoribosyltransferase" evidence="5">
    <location>
        <begin position="7"/>
        <end position="153"/>
    </location>
</feature>
<comment type="similarity">
    <text evidence="1 4">Belongs to the purine/pyrimidine phosphoribosyltransferase family. PyrR subfamily.</text>
</comment>
<dbReference type="Gene3D" id="3.40.50.2020">
    <property type="match status" value="1"/>
</dbReference>
<accession>A0A1E5NHP3</accession>
<dbReference type="InterPro" id="IPR029057">
    <property type="entry name" value="PRTase-like"/>
</dbReference>
<evidence type="ECO:0000256" key="4">
    <source>
        <dbReference type="HAMAP-Rule" id="MF_01219"/>
    </source>
</evidence>
<dbReference type="PANTHER" id="PTHR11608">
    <property type="entry name" value="BIFUNCTIONAL PROTEIN PYRR"/>
    <property type="match status" value="1"/>
</dbReference>
<dbReference type="AlphaFoldDB" id="A0A1E5NHP3"/>
<dbReference type="SUPFAM" id="SSF53271">
    <property type="entry name" value="PRTase-like"/>
    <property type="match status" value="1"/>
</dbReference>
<dbReference type="GO" id="GO:0004845">
    <property type="term" value="F:uracil phosphoribosyltransferase activity"/>
    <property type="evidence" value="ECO:0007669"/>
    <property type="project" value="UniProtKB-UniRule"/>
</dbReference>
<evidence type="ECO:0000256" key="2">
    <source>
        <dbReference type="ARBA" id="ARBA00023015"/>
    </source>
</evidence>
<dbReference type="Proteomes" id="UP000264880">
    <property type="component" value="Chromosome"/>
</dbReference>
<gene>
    <name evidence="4" type="primary">pyrR</name>
    <name evidence="7" type="ORF">BFL38_05045</name>
    <name evidence="6" type="ORF">BHAMNSH16_09645</name>
</gene>
<evidence type="ECO:0000256" key="3">
    <source>
        <dbReference type="ARBA" id="ARBA00023163"/>
    </source>
</evidence>
<evidence type="ECO:0000313" key="6">
    <source>
        <dbReference type="EMBL" id="ASJ21886.1"/>
    </source>
</evidence>
<dbReference type="HAMAP" id="MF_01219">
    <property type="entry name" value="PyrR"/>
    <property type="match status" value="1"/>
</dbReference>
<keyword evidence="2 4" id="KW-0805">Transcription regulation</keyword>
<dbReference type="eggNOG" id="COG2065">
    <property type="taxonomic scope" value="Bacteria"/>
</dbReference>
<dbReference type="EMBL" id="CP019914">
    <property type="protein sequence ID" value="ASJ21886.1"/>
    <property type="molecule type" value="Genomic_DNA"/>
</dbReference>
<comment type="catalytic activity">
    <reaction evidence="4">
        <text>UMP + diphosphate = 5-phospho-alpha-D-ribose 1-diphosphate + uracil</text>
        <dbReference type="Rhea" id="RHEA:13017"/>
        <dbReference type="ChEBI" id="CHEBI:17568"/>
        <dbReference type="ChEBI" id="CHEBI:33019"/>
        <dbReference type="ChEBI" id="CHEBI:57865"/>
        <dbReference type="ChEBI" id="CHEBI:58017"/>
        <dbReference type="EC" id="2.4.2.9"/>
    </reaction>
</comment>
<protein>
    <recommendedName>
        <fullName evidence="4">Bifunctional protein PyrR</fullName>
    </recommendedName>
    <domain>
        <recommendedName>
            <fullName evidence="4">Pyrimidine operon regulatory protein</fullName>
        </recommendedName>
    </domain>
    <domain>
        <recommendedName>
            <fullName evidence="4">Uracil phosphoribosyltransferase</fullName>
            <shortName evidence="4">UPRTase</shortName>
            <ecNumber evidence="4">2.4.2.9</ecNumber>
        </recommendedName>
    </domain>
</protein>
<dbReference type="RefSeq" id="WP_008729178.1">
    <property type="nucleotide sequence ID" value="NZ_CP019914.1"/>
</dbReference>
<dbReference type="Proteomes" id="UP000095247">
    <property type="component" value="Unassembled WGS sequence"/>
</dbReference>
<evidence type="ECO:0000256" key="1">
    <source>
        <dbReference type="ARBA" id="ARBA00005565"/>
    </source>
</evidence>
<dbReference type="InterPro" id="IPR050137">
    <property type="entry name" value="PyrR_bifunctional"/>
</dbReference>
<evidence type="ECO:0000313" key="7">
    <source>
        <dbReference type="EMBL" id="OEJ14101.1"/>
    </source>
</evidence>
<keyword evidence="3 4" id="KW-0804">Transcription</keyword>
<dbReference type="PANTHER" id="PTHR11608:SF0">
    <property type="entry name" value="BIFUNCTIONAL PROTEIN PYRR"/>
    <property type="match status" value="1"/>
</dbReference>
<dbReference type="EC" id="2.4.2.9" evidence="4"/>
<reference evidence="7 8" key="1">
    <citation type="submission" date="2016-08" db="EMBL/GenBank/DDBJ databases">
        <title>Characterization and recognition of Brachyspira hampsonii sp. nov., a novel intestinal spirochete that is pathogenic to pigs.</title>
        <authorList>
            <person name="Mirajkar N."/>
            <person name="La T."/>
            <person name="Phillips N."/>
            <person name="Hampson D."/>
            <person name="Gebhart C."/>
        </authorList>
    </citation>
    <scope>NUCLEOTIDE SEQUENCE [LARGE SCALE GENOMIC DNA]</scope>
    <source>
        <strain evidence="7 8">P280/1</strain>
    </source>
</reference>
<proteinExistence type="inferred from homology"/>
<dbReference type="CDD" id="cd06223">
    <property type="entry name" value="PRTases_typeI"/>
    <property type="match status" value="1"/>
</dbReference>
<organism evidence="7 8">
    <name type="scientific">Brachyspira hampsonii</name>
    <dbReference type="NCBI Taxonomy" id="1287055"/>
    <lineage>
        <taxon>Bacteria</taxon>
        <taxon>Pseudomonadati</taxon>
        <taxon>Spirochaetota</taxon>
        <taxon>Spirochaetia</taxon>
        <taxon>Brachyspirales</taxon>
        <taxon>Brachyspiraceae</taxon>
        <taxon>Brachyspira</taxon>
    </lineage>
</organism>
<comment type="function">
    <text evidence="4">Also displays a weak uracil phosphoribosyltransferase activity which is not physiologically significant.</text>
</comment>
<dbReference type="KEGG" id="bhp:BHAMNSH16_09645"/>
<sequence length="175" mass="19980">MRVLLKAEEYEKVLPRLAAEIIEKEDMEKLAIVGIRRRGDFLGIRLKKLLEEKIKKELPIGAIDINLYRDDLSSLSEFPEIKETDIPFDITGKTILLVDDVLYTGRTIRAALNALFDYGRPKKVSLLVLVDRFGRELPISANYVGLALNVPQDQYVSVRVKELEGEDLVLLKDRN</sequence>
<name>A0A1E5NHP3_9SPIR</name>
<keyword evidence="4 7" id="KW-0328">Glycosyltransferase</keyword>
<dbReference type="NCBIfam" id="NF003549">
    <property type="entry name" value="PRK05205.1-5"/>
    <property type="match status" value="1"/>
</dbReference>
<keyword evidence="4 7" id="KW-0808">Transferase</keyword>
<dbReference type="NCBIfam" id="NF003545">
    <property type="entry name" value="PRK05205.1-1"/>
    <property type="match status" value="1"/>
</dbReference>
<dbReference type="GO" id="GO:0006355">
    <property type="term" value="P:regulation of DNA-templated transcription"/>
    <property type="evidence" value="ECO:0007669"/>
    <property type="project" value="UniProtKB-UniRule"/>
</dbReference>
<dbReference type="EMBL" id="MDCO01000012">
    <property type="protein sequence ID" value="OEJ14101.1"/>
    <property type="molecule type" value="Genomic_DNA"/>
</dbReference>
<dbReference type="FunFam" id="3.40.50.2020:FF:000020">
    <property type="entry name" value="Bifunctional protein PyrR"/>
    <property type="match status" value="1"/>
</dbReference>